<keyword evidence="3 5" id="KW-0863">Zinc-finger</keyword>
<evidence type="ECO:0000256" key="1">
    <source>
        <dbReference type="ARBA" id="ARBA00022723"/>
    </source>
</evidence>
<keyword evidence="4" id="KW-0862">Zinc</keyword>
<evidence type="ECO:0000313" key="8">
    <source>
        <dbReference type="EMBL" id="CAL8076736.1"/>
    </source>
</evidence>
<dbReference type="SMART" id="SM00355">
    <property type="entry name" value="ZnF_C2H2"/>
    <property type="match status" value="6"/>
</dbReference>
<sequence length="794" mass="89466">MFTKRSSPPTPIPLKLVDLWYPCVKKRCPQCFYSIPLLQKHFAESHPDEKFVLPLNLPPGAEEGRIIFKKSYSNLNSESVAGADVSKDISKSADTPLVEGKYYSKRFCGICQKCFYSRSARAFHLENQHGIISCVRGREEGRQGSVSSIELKKKKKTSTTVETKTLERSDRTETEPSRFRCNSCNKSFVNVDNLKRHYMIHSGVRPFKCCFCKRTCTRKDTLATHLRNVHKKGKNTAKVMANEAAFKYLKEKGVESKNEELENAPRAKITSVVVENVLQMKGFHGVTQPPKALVKNQLKIGPTRKYAVRQKKINLGKAATSRKVKKQIKNQNLLAPSVVSPSTTPAFERETASVVTDINVVSLKEYREDESPIPKGDNNAIMTKTRKNRKRTKKHAAKNRYDFVSSFCLEFEKLKLGNDSDDEEERTNEPSQVSQRESSPAVVDVVPLNEDREDETQIQTGDLEPRREQERRRFLNEKFYKTNNQIKAKVRENIKCIKKRAAKNGYDFNASSFSLVWKELKVGDDSDGSDDDEGETVERSQGELVVEIEGSSDCMEEEDAPLDLTMPKNSTLPLIVDNSNDNESGTGSQIKENDDDVAERVVVCQNAEVVAGGEHTDINMNRNYNFSSGETVEHFEGGRDKKIEGSSGSIEEEDSSVNLNPIGNFPLFLNRENVLQNKGFHGVTKPSETPVKKQLKVGPARKNAVGQKKTELEKATTSINQKGKKRKSNFLCHLCPYRAQSSKRLENHGKLHEDGCKALVCEDCGWFVHHVGMHFHKARRHPETMASAIAPNSN</sequence>
<feature type="domain" description="C2H2-type" evidence="7">
    <location>
        <begin position="207"/>
        <end position="235"/>
    </location>
</feature>
<evidence type="ECO:0000256" key="3">
    <source>
        <dbReference type="ARBA" id="ARBA00022771"/>
    </source>
</evidence>
<dbReference type="InterPro" id="IPR013087">
    <property type="entry name" value="Znf_C2H2_type"/>
</dbReference>
<dbReference type="Proteomes" id="UP001642540">
    <property type="component" value="Unassembled WGS sequence"/>
</dbReference>
<dbReference type="EMBL" id="CAXLJM020000012">
    <property type="protein sequence ID" value="CAL8076736.1"/>
    <property type="molecule type" value="Genomic_DNA"/>
</dbReference>
<evidence type="ECO:0000313" key="9">
    <source>
        <dbReference type="Proteomes" id="UP001642540"/>
    </source>
</evidence>
<dbReference type="PROSITE" id="PS00028">
    <property type="entry name" value="ZINC_FINGER_C2H2_1"/>
    <property type="match status" value="4"/>
</dbReference>
<evidence type="ECO:0000256" key="6">
    <source>
        <dbReference type="SAM" id="MobiDB-lite"/>
    </source>
</evidence>
<evidence type="ECO:0000259" key="7">
    <source>
        <dbReference type="PROSITE" id="PS50157"/>
    </source>
</evidence>
<feature type="domain" description="C2H2-type" evidence="7">
    <location>
        <begin position="179"/>
        <end position="206"/>
    </location>
</feature>
<feature type="compositionally biased region" description="Basic and acidic residues" evidence="6">
    <location>
        <begin position="633"/>
        <end position="644"/>
    </location>
</feature>
<feature type="region of interest" description="Disordered" evidence="6">
    <location>
        <begin position="419"/>
        <end position="469"/>
    </location>
</feature>
<protein>
    <recommendedName>
        <fullName evidence="7">C2H2-type domain-containing protein</fullName>
    </recommendedName>
</protein>
<dbReference type="PANTHER" id="PTHR24408">
    <property type="entry name" value="ZINC FINGER PROTEIN"/>
    <property type="match status" value="1"/>
</dbReference>
<feature type="compositionally biased region" description="Polar residues" evidence="6">
    <location>
        <begin position="429"/>
        <end position="438"/>
    </location>
</feature>
<dbReference type="SUPFAM" id="SSF57667">
    <property type="entry name" value="beta-beta-alpha zinc fingers"/>
    <property type="match status" value="1"/>
</dbReference>
<organism evidence="8 9">
    <name type="scientific">Orchesella dallaii</name>
    <dbReference type="NCBI Taxonomy" id="48710"/>
    <lineage>
        <taxon>Eukaryota</taxon>
        <taxon>Metazoa</taxon>
        <taxon>Ecdysozoa</taxon>
        <taxon>Arthropoda</taxon>
        <taxon>Hexapoda</taxon>
        <taxon>Collembola</taxon>
        <taxon>Entomobryomorpha</taxon>
        <taxon>Entomobryoidea</taxon>
        <taxon>Orchesellidae</taxon>
        <taxon>Orchesellinae</taxon>
        <taxon>Orchesella</taxon>
    </lineage>
</organism>
<feature type="region of interest" description="Disordered" evidence="6">
    <location>
        <begin position="145"/>
        <end position="172"/>
    </location>
</feature>
<evidence type="ECO:0000256" key="2">
    <source>
        <dbReference type="ARBA" id="ARBA00022737"/>
    </source>
</evidence>
<name>A0ABP1PTA6_9HEXA</name>
<comment type="caution">
    <text evidence="8">The sequence shown here is derived from an EMBL/GenBank/DDBJ whole genome shotgun (WGS) entry which is preliminary data.</text>
</comment>
<feature type="domain" description="C2H2-type" evidence="7">
    <location>
        <begin position="21"/>
        <end position="51"/>
    </location>
</feature>
<dbReference type="PANTHER" id="PTHR24408:SF61">
    <property type="entry name" value="E3 SUMO-PROTEIN LIGASE ZNF451"/>
    <property type="match status" value="1"/>
</dbReference>
<feature type="compositionally biased region" description="Basic residues" evidence="6">
    <location>
        <begin position="384"/>
        <end position="396"/>
    </location>
</feature>
<keyword evidence="2" id="KW-0677">Repeat</keyword>
<dbReference type="PROSITE" id="PS50157">
    <property type="entry name" value="ZINC_FINGER_C2H2_2"/>
    <property type="match status" value="3"/>
</dbReference>
<feature type="region of interest" description="Disordered" evidence="6">
    <location>
        <begin position="369"/>
        <end position="396"/>
    </location>
</feature>
<evidence type="ECO:0000256" key="5">
    <source>
        <dbReference type="PROSITE-ProRule" id="PRU00042"/>
    </source>
</evidence>
<keyword evidence="9" id="KW-1185">Reference proteome</keyword>
<dbReference type="InterPro" id="IPR036236">
    <property type="entry name" value="Znf_C2H2_sf"/>
</dbReference>
<feature type="region of interest" description="Disordered" evidence="6">
    <location>
        <begin position="633"/>
        <end position="655"/>
    </location>
</feature>
<proteinExistence type="predicted"/>
<accession>A0ABP1PTA6</accession>
<gene>
    <name evidence="8" type="ORF">ODALV1_LOCUS3572</name>
</gene>
<keyword evidence="1" id="KW-0479">Metal-binding</keyword>
<evidence type="ECO:0000256" key="4">
    <source>
        <dbReference type="ARBA" id="ARBA00022833"/>
    </source>
</evidence>
<reference evidence="8 9" key="1">
    <citation type="submission" date="2024-08" db="EMBL/GenBank/DDBJ databases">
        <authorList>
            <person name="Cucini C."/>
            <person name="Frati F."/>
        </authorList>
    </citation>
    <scope>NUCLEOTIDE SEQUENCE [LARGE SCALE GENOMIC DNA]</scope>
</reference>
<dbReference type="Gene3D" id="3.30.160.60">
    <property type="entry name" value="Classic Zinc Finger"/>
    <property type="match status" value="2"/>
</dbReference>